<feature type="region of interest" description="Disordered" evidence="1">
    <location>
        <begin position="1"/>
        <end position="25"/>
    </location>
</feature>
<organism evidence="3 4">
    <name type="scientific">Micromonospora lupini str. Lupac 08</name>
    <dbReference type="NCBI Taxonomy" id="1150864"/>
    <lineage>
        <taxon>Bacteria</taxon>
        <taxon>Bacillati</taxon>
        <taxon>Actinomycetota</taxon>
        <taxon>Actinomycetes</taxon>
        <taxon>Micromonosporales</taxon>
        <taxon>Micromonosporaceae</taxon>
        <taxon>Micromonospora</taxon>
    </lineage>
</organism>
<feature type="transmembrane region" description="Helical" evidence="2">
    <location>
        <begin position="33"/>
        <end position="55"/>
    </location>
</feature>
<protein>
    <recommendedName>
        <fullName evidence="5">DUF4307 domain-containing protein</fullName>
    </recommendedName>
</protein>
<dbReference type="InterPro" id="IPR025443">
    <property type="entry name" value="DUF4307"/>
</dbReference>
<dbReference type="Proteomes" id="UP000003448">
    <property type="component" value="Unassembled WGS sequence"/>
</dbReference>
<gene>
    <name evidence="3" type="ORF">MILUP08_41018</name>
</gene>
<evidence type="ECO:0000313" key="3">
    <source>
        <dbReference type="EMBL" id="CCH16107.1"/>
    </source>
</evidence>
<accession>I0KX10</accession>
<reference evidence="4" key="1">
    <citation type="journal article" date="2012" name="J. Bacteriol.">
        <title>Genome Sequence of Micromonospora lupini Lupac 08, Isolated from Root Nodules of Lupinus angustifolius.</title>
        <authorList>
            <person name="Alonso-Vega P."/>
            <person name="Normand P."/>
            <person name="Bacigalupe R."/>
            <person name="Pujic P."/>
            <person name="Lajus A."/>
            <person name="Vallenet D."/>
            <person name="Carro L."/>
            <person name="Coll P."/>
            <person name="Trujillo M.E."/>
        </authorList>
    </citation>
    <scope>NUCLEOTIDE SEQUENCE [LARGE SCALE GENOMIC DNA]</scope>
    <source>
        <strain evidence="4">Lupac 08</strain>
    </source>
</reference>
<keyword evidence="2" id="KW-1133">Transmembrane helix</keyword>
<evidence type="ECO:0008006" key="5">
    <source>
        <dbReference type="Google" id="ProtNLM"/>
    </source>
</evidence>
<dbReference type="OrthoDB" id="3542971at2"/>
<dbReference type="eggNOG" id="ENOG5033B4I">
    <property type="taxonomic scope" value="Bacteria"/>
</dbReference>
<sequence>MTETHATISPGAPVFPAGRYGRRRAPGGGRRRTLLAALVLVVLVAVLSLISLRLYRQYGDPVYDAQVITYTDITDSQVVVDFRVTVPPGGSAVCVLRARDRAGVEVARAEVTVRAAPGDRHVSTRHRLSTSARPFIGEVLRCRAPA</sequence>
<dbReference type="Pfam" id="PF14155">
    <property type="entry name" value="DUF4307"/>
    <property type="match status" value="1"/>
</dbReference>
<keyword evidence="4" id="KW-1185">Reference proteome</keyword>
<dbReference type="AlphaFoldDB" id="I0KX10"/>
<proteinExistence type="predicted"/>
<dbReference type="EMBL" id="CAIE01000010">
    <property type="protein sequence ID" value="CCH16107.1"/>
    <property type="molecule type" value="Genomic_DNA"/>
</dbReference>
<evidence type="ECO:0000256" key="1">
    <source>
        <dbReference type="SAM" id="MobiDB-lite"/>
    </source>
</evidence>
<evidence type="ECO:0000256" key="2">
    <source>
        <dbReference type="SAM" id="Phobius"/>
    </source>
</evidence>
<keyword evidence="2" id="KW-0472">Membrane</keyword>
<comment type="caution">
    <text evidence="3">The sequence shown here is derived from an EMBL/GenBank/DDBJ whole genome shotgun (WGS) entry which is preliminary data.</text>
</comment>
<dbReference type="RefSeq" id="WP_007455735.1">
    <property type="nucleotide sequence ID" value="NZ_HF570108.1"/>
</dbReference>
<name>I0KX10_9ACTN</name>
<dbReference type="STRING" id="1150864.MILUP08_41018"/>
<keyword evidence="2" id="KW-0812">Transmembrane</keyword>
<evidence type="ECO:0000313" key="4">
    <source>
        <dbReference type="Proteomes" id="UP000003448"/>
    </source>
</evidence>